<dbReference type="Gene3D" id="1.25.40.20">
    <property type="entry name" value="Ankyrin repeat-containing domain"/>
    <property type="match status" value="2"/>
</dbReference>
<feature type="repeat" description="ANK" evidence="1">
    <location>
        <begin position="59"/>
        <end position="81"/>
    </location>
</feature>
<evidence type="ECO:0000259" key="4">
    <source>
        <dbReference type="Pfam" id="PF13962"/>
    </source>
</evidence>
<feature type="compositionally biased region" description="Polar residues" evidence="2">
    <location>
        <begin position="306"/>
        <end position="319"/>
    </location>
</feature>
<evidence type="ECO:0000256" key="2">
    <source>
        <dbReference type="SAM" id="MobiDB-lite"/>
    </source>
</evidence>
<evidence type="ECO:0000256" key="3">
    <source>
        <dbReference type="SAM" id="Phobius"/>
    </source>
</evidence>
<keyword evidence="3" id="KW-0812">Transmembrane</keyword>
<feature type="domain" description="PGG" evidence="4">
    <location>
        <begin position="603"/>
        <end position="714"/>
    </location>
</feature>
<dbReference type="SUPFAM" id="SSF48403">
    <property type="entry name" value="Ankyrin repeat"/>
    <property type="match status" value="2"/>
</dbReference>
<dbReference type="InterPro" id="IPR026961">
    <property type="entry name" value="PGG_dom"/>
</dbReference>
<dbReference type="SMART" id="SM00248">
    <property type="entry name" value="ANK"/>
    <property type="match status" value="6"/>
</dbReference>
<accession>A0A4Y7IXU6</accession>
<evidence type="ECO:0000313" key="5">
    <source>
        <dbReference type="EMBL" id="RZC52552.1"/>
    </source>
</evidence>
<name>A0A4Y7IXU6_PAPSO</name>
<dbReference type="PROSITE" id="PS50297">
    <property type="entry name" value="ANK_REP_REGION"/>
    <property type="match status" value="2"/>
</dbReference>
<feature type="repeat" description="ANK" evidence="1">
    <location>
        <begin position="98"/>
        <end position="122"/>
    </location>
</feature>
<dbReference type="OMA" id="PANYRIC"/>
<feature type="transmembrane region" description="Helical" evidence="3">
    <location>
        <begin position="727"/>
        <end position="747"/>
    </location>
</feature>
<protein>
    <recommendedName>
        <fullName evidence="4">PGG domain-containing protein</fullName>
    </recommendedName>
</protein>
<organism evidence="5 6">
    <name type="scientific">Papaver somniferum</name>
    <name type="common">Opium poppy</name>
    <dbReference type="NCBI Taxonomy" id="3469"/>
    <lineage>
        <taxon>Eukaryota</taxon>
        <taxon>Viridiplantae</taxon>
        <taxon>Streptophyta</taxon>
        <taxon>Embryophyta</taxon>
        <taxon>Tracheophyta</taxon>
        <taxon>Spermatophyta</taxon>
        <taxon>Magnoliopsida</taxon>
        <taxon>Ranunculales</taxon>
        <taxon>Papaveraceae</taxon>
        <taxon>Papaveroideae</taxon>
        <taxon>Papaver</taxon>
    </lineage>
</organism>
<keyword evidence="3" id="KW-0472">Membrane</keyword>
<reference evidence="5 6" key="1">
    <citation type="journal article" date="2018" name="Science">
        <title>The opium poppy genome and morphinan production.</title>
        <authorList>
            <person name="Guo L."/>
            <person name="Winzer T."/>
            <person name="Yang X."/>
            <person name="Li Y."/>
            <person name="Ning Z."/>
            <person name="He Z."/>
            <person name="Teodor R."/>
            <person name="Lu Y."/>
            <person name="Bowser T.A."/>
            <person name="Graham I.A."/>
            <person name="Ye K."/>
        </authorList>
    </citation>
    <scope>NUCLEOTIDE SEQUENCE [LARGE SCALE GENOMIC DNA]</scope>
    <source>
        <strain evidence="6">cv. HN1</strain>
        <tissue evidence="5">Leaves</tissue>
    </source>
</reference>
<evidence type="ECO:0000313" key="6">
    <source>
        <dbReference type="Proteomes" id="UP000316621"/>
    </source>
</evidence>
<feature type="region of interest" description="Disordered" evidence="2">
    <location>
        <begin position="295"/>
        <end position="323"/>
    </location>
</feature>
<sequence length="768" mass="86733">MAPELSLLPSTMSQESELPTENIGALKKRMFKKAMAGLWEDVVANYANPLAQEMTITKSGDTLLHVAVSDGQVETVQKLIDLISKENLLRVLKIGNHRGNTPLHLAATLGSVEMCEAIAEKSCCLIGVRNYDSEIPLFLAALHGKKQAFLSLHSFCEHSDYSYSRRNDGETILHCAIRGEYFDLAFRIIGLYEHLVDNNNEKGHSPLHLLVLNPSAFKSGSRLARFDLILYYCIILDQLTPNKSYNYISQRIVASRESCPTYRKYCPENYRTCLTLFKFFKQLILVIVSRKQVRDSHGGDTENPHQVKQKSSSRTLSEQQNDEQKIEIKKNKRFLSYGALDPRHHLYPPNYTTCFNFFKLAMKALSIFLGLGFIRVRKIKEKKEKHTWAAQVMEELVERASVWEYENNGVDPHRPFTDEETTAFDAVATAHAVRNNDASSSDSGDRRARKKKAKKRRGIVETPILIAAKMGVTEMVEKILDKFPVAIQDINSERKNVVLLAVENRQPHVYRLLLKRKILLESVFRKLDIKGNSALHLAATLGEYRPWLIPGAALQMQWEIRWYKFVKESMPRNFFVRQNNRGKSPKQVFTETHSELVKEGGAWLTSTSESCSVVAALIATVAFATASTVPGGVQSNTGASTLEKEPAFNVFAISSLVTLCFSVTSVIMFLSILTSRYQEQDFASDLPKKLIVGLSSLFISIASMLVSFCAGHFFILKDKLRYAAYPLYATTCLPVAFFAAAQFPLYFDLIRATFRKVPQRSYKVNVAI</sequence>
<keyword evidence="1" id="KW-0040">ANK repeat</keyword>
<proteinExistence type="predicted"/>
<feature type="transmembrane region" description="Helical" evidence="3">
    <location>
        <begin position="650"/>
        <end position="670"/>
    </location>
</feature>
<dbReference type="PANTHER" id="PTHR24177:SF103">
    <property type="entry name" value="PGG DOMAIN-CONTAINING PROTEIN"/>
    <property type="match status" value="1"/>
</dbReference>
<dbReference type="PANTHER" id="PTHR24177">
    <property type="entry name" value="CASKIN"/>
    <property type="match status" value="1"/>
</dbReference>
<dbReference type="Proteomes" id="UP000316621">
    <property type="component" value="Chromosome 2"/>
</dbReference>
<dbReference type="EMBL" id="CM010716">
    <property type="protein sequence ID" value="RZC52552.1"/>
    <property type="molecule type" value="Genomic_DNA"/>
</dbReference>
<keyword evidence="6" id="KW-1185">Reference proteome</keyword>
<dbReference type="STRING" id="3469.A0A4Y7IXU6"/>
<dbReference type="OrthoDB" id="1868897at2759"/>
<keyword evidence="3" id="KW-1133">Transmembrane helix</keyword>
<gene>
    <name evidence="5" type="ORF">C5167_020981</name>
</gene>
<dbReference type="Pfam" id="PF12796">
    <property type="entry name" value="Ank_2"/>
    <property type="match status" value="1"/>
</dbReference>
<dbReference type="PROSITE" id="PS50088">
    <property type="entry name" value="ANK_REPEAT"/>
    <property type="match status" value="2"/>
</dbReference>
<dbReference type="GO" id="GO:0016020">
    <property type="term" value="C:membrane"/>
    <property type="evidence" value="ECO:0007669"/>
    <property type="project" value="TreeGrafter"/>
</dbReference>
<feature type="compositionally biased region" description="Basic residues" evidence="2">
    <location>
        <begin position="447"/>
        <end position="456"/>
    </location>
</feature>
<dbReference type="AlphaFoldDB" id="A0A4Y7IXU6"/>
<dbReference type="Gramene" id="RZC52552">
    <property type="protein sequence ID" value="RZC52552"/>
    <property type="gene ID" value="C5167_020981"/>
</dbReference>
<evidence type="ECO:0000256" key="1">
    <source>
        <dbReference type="PROSITE-ProRule" id="PRU00023"/>
    </source>
</evidence>
<dbReference type="Pfam" id="PF13962">
    <property type="entry name" value="PGG"/>
    <property type="match status" value="1"/>
</dbReference>
<dbReference type="InterPro" id="IPR036770">
    <property type="entry name" value="Ankyrin_rpt-contain_sf"/>
</dbReference>
<dbReference type="InterPro" id="IPR002110">
    <property type="entry name" value="Ankyrin_rpt"/>
</dbReference>
<feature type="transmembrane region" description="Helical" evidence="3">
    <location>
        <begin position="690"/>
        <end position="715"/>
    </location>
</feature>
<feature type="compositionally biased region" description="Basic and acidic residues" evidence="2">
    <location>
        <begin position="295"/>
        <end position="305"/>
    </location>
</feature>
<feature type="region of interest" description="Disordered" evidence="2">
    <location>
        <begin position="434"/>
        <end position="456"/>
    </location>
</feature>